<keyword evidence="3" id="KW-0067">ATP-binding</keyword>
<dbReference type="InterPro" id="IPR050130">
    <property type="entry name" value="ClpA_ClpB"/>
</dbReference>
<dbReference type="Gene3D" id="3.40.50.300">
    <property type="entry name" value="P-loop containing nucleotide triphosphate hydrolases"/>
    <property type="match status" value="3"/>
</dbReference>
<feature type="region of interest" description="Disordered" evidence="6">
    <location>
        <begin position="353"/>
        <end position="377"/>
    </location>
</feature>
<dbReference type="GO" id="GO:0005737">
    <property type="term" value="C:cytoplasm"/>
    <property type="evidence" value="ECO:0007669"/>
    <property type="project" value="TreeGrafter"/>
</dbReference>
<dbReference type="InterPro" id="IPR019489">
    <property type="entry name" value="Clp_ATPase_C"/>
</dbReference>
<name>A0A3B0Z1S2_9ZZZZ</name>
<evidence type="ECO:0000256" key="4">
    <source>
        <dbReference type="ARBA" id="ARBA00023186"/>
    </source>
</evidence>
<dbReference type="InterPro" id="IPR027417">
    <property type="entry name" value="P-loop_NTPase"/>
</dbReference>
<evidence type="ECO:0000259" key="7">
    <source>
        <dbReference type="SMART" id="SM00382"/>
    </source>
</evidence>
<dbReference type="SUPFAM" id="SSF52540">
    <property type="entry name" value="P-loop containing nucleoside triphosphate hydrolases"/>
    <property type="match status" value="2"/>
</dbReference>
<keyword evidence="4" id="KW-0143">Chaperone</keyword>
<feature type="compositionally biased region" description="Basic and acidic residues" evidence="6">
    <location>
        <begin position="353"/>
        <end position="367"/>
    </location>
</feature>
<dbReference type="InterPro" id="IPR028299">
    <property type="entry name" value="ClpA/B_CS2"/>
</dbReference>
<evidence type="ECO:0000256" key="3">
    <source>
        <dbReference type="ARBA" id="ARBA00022840"/>
    </source>
</evidence>
<dbReference type="PANTHER" id="PTHR11638:SF18">
    <property type="entry name" value="HEAT SHOCK PROTEIN 104"/>
    <property type="match status" value="1"/>
</dbReference>
<dbReference type="SMART" id="SM00382">
    <property type="entry name" value="AAA"/>
    <property type="match status" value="2"/>
</dbReference>
<evidence type="ECO:0000256" key="6">
    <source>
        <dbReference type="SAM" id="MobiDB-lite"/>
    </source>
</evidence>
<accession>A0A3B0Z1S2</accession>
<dbReference type="Gene3D" id="1.10.8.60">
    <property type="match status" value="1"/>
</dbReference>
<feature type="domain" description="Clp ATPase C-terminal" evidence="8">
    <location>
        <begin position="664"/>
        <end position="756"/>
    </location>
</feature>
<dbReference type="InterPro" id="IPR041546">
    <property type="entry name" value="ClpA/ClpB_AAA_lid"/>
</dbReference>
<protein>
    <submittedName>
        <fullName evidence="9">ClpB protein</fullName>
    </submittedName>
</protein>
<evidence type="ECO:0000256" key="1">
    <source>
        <dbReference type="ARBA" id="ARBA00022737"/>
    </source>
</evidence>
<organism evidence="9">
    <name type="scientific">hydrothermal vent metagenome</name>
    <dbReference type="NCBI Taxonomy" id="652676"/>
    <lineage>
        <taxon>unclassified sequences</taxon>
        <taxon>metagenomes</taxon>
        <taxon>ecological metagenomes</taxon>
    </lineage>
</organism>
<dbReference type="Pfam" id="PF10431">
    <property type="entry name" value="ClpB_D2-small"/>
    <property type="match status" value="1"/>
</dbReference>
<dbReference type="AlphaFoldDB" id="A0A3B0Z1S2"/>
<feature type="domain" description="AAA+ ATPase" evidence="7">
    <location>
        <begin position="495"/>
        <end position="641"/>
    </location>
</feature>
<dbReference type="GO" id="GO:0005524">
    <property type="term" value="F:ATP binding"/>
    <property type="evidence" value="ECO:0007669"/>
    <property type="project" value="UniProtKB-KW"/>
</dbReference>
<dbReference type="SMART" id="SM01086">
    <property type="entry name" value="ClpB_D2-small"/>
    <property type="match status" value="1"/>
</dbReference>
<feature type="domain" description="AAA+ ATPase" evidence="7">
    <location>
        <begin position="46"/>
        <end position="188"/>
    </location>
</feature>
<gene>
    <name evidence="9" type="ORF">MNBD_GAMMA12-3524</name>
</gene>
<dbReference type="InterPro" id="IPR003959">
    <property type="entry name" value="ATPase_AAA_core"/>
</dbReference>
<dbReference type="Pfam" id="PF17871">
    <property type="entry name" value="AAA_lid_9"/>
    <property type="match status" value="1"/>
</dbReference>
<dbReference type="Pfam" id="PF07724">
    <property type="entry name" value="AAA_2"/>
    <property type="match status" value="1"/>
</dbReference>
<dbReference type="GO" id="GO:0034605">
    <property type="term" value="P:cellular response to heat"/>
    <property type="evidence" value="ECO:0007669"/>
    <property type="project" value="TreeGrafter"/>
</dbReference>
<dbReference type="EMBL" id="UOFL01000060">
    <property type="protein sequence ID" value="VAW74636.1"/>
    <property type="molecule type" value="Genomic_DNA"/>
</dbReference>
<dbReference type="PANTHER" id="PTHR11638">
    <property type="entry name" value="ATP-DEPENDENT CLP PROTEASE"/>
    <property type="match status" value="1"/>
</dbReference>
<evidence type="ECO:0000256" key="2">
    <source>
        <dbReference type="ARBA" id="ARBA00022741"/>
    </source>
</evidence>
<dbReference type="CDD" id="cd19499">
    <property type="entry name" value="RecA-like_ClpB_Hsp104-like"/>
    <property type="match status" value="1"/>
</dbReference>
<dbReference type="FunFam" id="3.40.50.300:FF:000025">
    <property type="entry name" value="ATP-dependent Clp protease subunit"/>
    <property type="match status" value="1"/>
</dbReference>
<dbReference type="PRINTS" id="PR00300">
    <property type="entry name" value="CLPPROTEASEA"/>
</dbReference>
<dbReference type="InterPro" id="IPR003593">
    <property type="entry name" value="AAA+_ATPase"/>
</dbReference>
<keyword evidence="1" id="KW-0677">Repeat</keyword>
<keyword evidence="2" id="KW-0547">Nucleotide-binding</keyword>
<evidence type="ECO:0000259" key="8">
    <source>
        <dbReference type="SMART" id="SM01086"/>
    </source>
</evidence>
<proteinExistence type="predicted"/>
<evidence type="ECO:0000313" key="9">
    <source>
        <dbReference type="EMBL" id="VAW74636.1"/>
    </source>
</evidence>
<evidence type="ECO:0000256" key="5">
    <source>
        <dbReference type="SAM" id="Coils"/>
    </source>
</evidence>
<dbReference type="InterPro" id="IPR001270">
    <property type="entry name" value="ClpA/B"/>
</dbReference>
<reference evidence="9" key="1">
    <citation type="submission" date="2018-06" db="EMBL/GenBank/DDBJ databases">
        <authorList>
            <person name="Zhirakovskaya E."/>
        </authorList>
    </citation>
    <scope>NUCLEOTIDE SEQUENCE</scope>
</reference>
<dbReference type="GO" id="GO:0016887">
    <property type="term" value="F:ATP hydrolysis activity"/>
    <property type="evidence" value="ECO:0007669"/>
    <property type="project" value="InterPro"/>
</dbReference>
<keyword evidence="5" id="KW-0175">Coiled coil</keyword>
<dbReference type="PROSITE" id="PS00871">
    <property type="entry name" value="CLPAB_2"/>
    <property type="match status" value="1"/>
</dbReference>
<feature type="coiled-coil region" evidence="5">
    <location>
        <begin position="388"/>
        <end position="415"/>
    </location>
</feature>
<sequence length="781" mass="87611">MPEENITPNRDFLIRGQDYVSSSKDFELVGREEELKKLTAILMRKRANSVLLVGCGGVGCSAIAMGLQQSKKHSDAPFDLISKRFFWLDTDGLFSSGDPVVIMEIASKMLRTLQRTPDSILVIDDMKDFIEAARNNSCSNLINALMRSIKRKDTQVIFETRDEDLDVVLKAHSDMRELYTMIDILEPDSEILHKIVKNVTHLRLEKHHKISVSDEAIDAAIEVTTKYRVRDMSLSRAQPERTITLLDRALTTYRLNAHSNPPALVALQDELNLLNTDIEDNKTKANTEKPAAEIESANIELKAAKDVLEKNIIETQKDWDEHQIHIKGIYKDLRGGEESIRQLEDRLEDQLNAEQEARDQAQDRAENAGDGESGQAQKSISSFMVGSMNMESDEVTSIRDKIKKYQREVDGRKEEFEGLTATVNKTLKLGKSETLAEFSSISGIPVNKLTQDERAKLMSLDANLANRVYGQDEAVSKLANQVRVSRAGLQDPNKPQASFLFLGPSGVGKTEIAKALSAELLDDENALLRFDMSEYMEKHAVAKLIGAPPGYEGYEAGGILTNEMRRNPRRIILFDEIEKAHPDVFNVFLQILDDARLTDNRGLTVSFRDAIILMTTNIGTPHFLNADNFDLAQELALEDLDKHYRPEFLNRFNGRQNIVCFQPLSLPIIERIAEREISKLNRLVQASSPNISVAINDKSLQAMCQDHYKPVNGARGITGYIEGRIKPEIANTVLFSPEAKGAIMIDYDESKKSAVIQAPIIVTEKKSKNKSKKTSQKLNTA</sequence>